<protein>
    <submittedName>
        <fullName evidence="1">Uncharacterized protein</fullName>
    </submittedName>
</protein>
<reference evidence="1 2" key="1">
    <citation type="submission" date="2015-11" db="EMBL/GenBank/DDBJ databases">
        <title>Aspergillus lentulus strain IFM 54703T.</title>
        <authorList>
            <person name="Kusuya Y."/>
            <person name="Sakai K."/>
            <person name="Kamei K."/>
            <person name="Takahashi H."/>
            <person name="Yaguchi T."/>
        </authorList>
    </citation>
    <scope>NUCLEOTIDE SEQUENCE [LARGE SCALE GENOMIC DNA]</scope>
    <source>
        <strain evidence="1 2">IFM 54703</strain>
    </source>
</reference>
<organism evidence="1 2">
    <name type="scientific">Aspergillus lentulus</name>
    <dbReference type="NCBI Taxonomy" id="293939"/>
    <lineage>
        <taxon>Eukaryota</taxon>
        <taxon>Fungi</taxon>
        <taxon>Dikarya</taxon>
        <taxon>Ascomycota</taxon>
        <taxon>Pezizomycotina</taxon>
        <taxon>Eurotiomycetes</taxon>
        <taxon>Eurotiomycetidae</taxon>
        <taxon>Eurotiales</taxon>
        <taxon>Aspergillaceae</taxon>
        <taxon>Aspergillus</taxon>
        <taxon>Aspergillus subgen. Fumigati</taxon>
    </lineage>
</organism>
<sequence>MIISSDSTPHFLLDALSECDQRDPGIRDLRLGISETLSITNKVKWLLSGPPEIDIYKKPRIKEAPGAEVEIDSPKSTGAGVLGEMEEEIHLWAQNTFLWVSLIFKDIIENDLREYEAVERVKASPPSLTRLNDRMMAKIKGLGRHDAECCRGVLAAACLASRSLSYAKIHVLAG</sequence>
<dbReference type="Proteomes" id="UP000051487">
    <property type="component" value="Unassembled WGS sequence"/>
</dbReference>
<name>A0AAN4PMW1_ASPLE</name>
<dbReference type="AlphaFoldDB" id="A0AAN4PMW1"/>
<gene>
    <name evidence="1" type="ORF">ALT_6593</name>
</gene>
<evidence type="ECO:0000313" key="1">
    <source>
        <dbReference type="EMBL" id="GAQ09272.1"/>
    </source>
</evidence>
<dbReference type="EMBL" id="BCLY01000012">
    <property type="protein sequence ID" value="GAQ09272.1"/>
    <property type="molecule type" value="Genomic_DNA"/>
</dbReference>
<proteinExistence type="predicted"/>
<comment type="caution">
    <text evidence="1">The sequence shown here is derived from an EMBL/GenBank/DDBJ whole genome shotgun (WGS) entry which is preliminary data.</text>
</comment>
<evidence type="ECO:0000313" key="2">
    <source>
        <dbReference type="Proteomes" id="UP000051487"/>
    </source>
</evidence>
<accession>A0AAN4PMW1</accession>